<dbReference type="PANTHER" id="PTHR32100">
    <property type="entry name" value="OMEGA-6 FATTY ACID DESATURASE, CHLOROPLASTIC"/>
    <property type="match status" value="1"/>
</dbReference>
<dbReference type="EMBL" id="FXAN01000044">
    <property type="protein sequence ID" value="SMF99782.1"/>
    <property type="molecule type" value="Genomic_DNA"/>
</dbReference>
<dbReference type="Proteomes" id="UP000198460">
    <property type="component" value="Unassembled WGS sequence"/>
</dbReference>
<feature type="transmembrane region" description="Helical" evidence="1">
    <location>
        <begin position="201"/>
        <end position="219"/>
    </location>
</feature>
<name>A0A103E6K6_9BURK</name>
<keyword evidence="1" id="KW-0472">Membrane</keyword>
<dbReference type="OrthoDB" id="104711at2"/>
<dbReference type="EC" id="1.14.19.3" evidence="4"/>
<accession>A0A103E6K6</accession>
<keyword evidence="1" id="KW-0812">Transmembrane</keyword>
<dbReference type="AlphaFoldDB" id="A0A103E6K6"/>
<feature type="domain" description="Fatty acid desaturase" evidence="2">
    <location>
        <begin position="68"/>
        <end position="316"/>
    </location>
</feature>
<protein>
    <submittedName>
        <fullName evidence="3">Fatty acid desaturase</fullName>
        <ecNumber evidence="4">1.14.19.3</ecNumber>
    </submittedName>
</protein>
<dbReference type="Pfam" id="PF00487">
    <property type="entry name" value="FA_desaturase"/>
    <property type="match status" value="1"/>
</dbReference>
<dbReference type="CDD" id="cd03507">
    <property type="entry name" value="Delta12-FADS-like"/>
    <property type="match status" value="1"/>
</dbReference>
<reference evidence="4 6" key="2">
    <citation type="submission" date="2017-04" db="EMBL/GenBank/DDBJ databases">
        <authorList>
            <person name="Afonso C.L."/>
            <person name="Miller P.J."/>
            <person name="Scott M.A."/>
            <person name="Spackman E."/>
            <person name="Goraichik I."/>
            <person name="Dimitrov K.M."/>
            <person name="Suarez D.L."/>
            <person name="Swayne D.E."/>
        </authorList>
    </citation>
    <scope>NUCLEOTIDE SEQUENCE [LARGE SCALE GENOMIC DNA]</scope>
    <source>
        <strain evidence="4">LMG 28154</strain>
    </source>
</reference>
<sequence length="372" mass="42051">MATTYSIPSAPPPSFDEFLKKSKALEGVRLADAIPKSLYEPRVARGLLGFLVSYAVYAGAIVGVAYAPHWLFYIPLWLLAGLGGWGLHCIAHDCGHGSFSRSRTLNLIVGHVALLPLLYPFHAWRHTHNLHHANTNRLELDTDWRPIPAPLYDRMSLLKRLEYAGTRKWLFWMGTISYWKESGFRPGFYPKREMRRDVKRSLAFVLIASAIYFPVLIALTGVSGALLYFVAPWFAIHAWFSATTLMHHTSDDVPFLPTEHWTPNASRLLVTTDFRYPKWLHFLTHNISVHTAHHVAPIVPFYNLPKAQAALKAAFPGMIREKDFSFGELWHVIRYCHFYDPESGYYRSLSREPVPVSPAPGATTAAAAGAQQ</sequence>
<dbReference type="GO" id="GO:0016213">
    <property type="term" value="F:acyl-CoA 6-desaturase activity"/>
    <property type="evidence" value="ECO:0007669"/>
    <property type="project" value="UniProtKB-EC"/>
</dbReference>
<dbReference type="EMBL" id="LOWA01000014">
    <property type="protein sequence ID" value="KVE29263.1"/>
    <property type="molecule type" value="Genomic_DNA"/>
</dbReference>
<keyword evidence="1" id="KW-1133">Transmembrane helix</keyword>
<gene>
    <name evidence="4" type="ORF">BSIN_2968</name>
    <name evidence="3" type="ORF">WS67_05235</name>
</gene>
<reference evidence="3 5" key="1">
    <citation type="submission" date="2015-11" db="EMBL/GenBank/DDBJ databases">
        <title>Expanding the genomic diversity of Burkholderia species for the development of highly accurate diagnostics.</title>
        <authorList>
            <person name="Sahl J."/>
            <person name="Keim P."/>
            <person name="Wagner D."/>
        </authorList>
    </citation>
    <scope>NUCLEOTIDE SEQUENCE [LARGE SCALE GENOMIC DNA]</scope>
    <source>
        <strain evidence="3 5">TSV85</strain>
    </source>
</reference>
<feature type="transmembrane region" description="Helical" evidence="1">
    <location>
        <begin position="72"/>
        <end position="91"/>
    </location>
</feature>
<dbReference type="InterPro" id="IPR012171">
    <property type="entry name" value="Fatty_acid_desaturase"/>
</dbReference>
<keyword evidence="5" id="KW-1185">Reference proteome</keyword>
<dbReference type="GO" id="GO:0006629">
    <property type="term" value="P:lipid metabolic process"/>
    <property type="evidence" value="ECO:0007669"/>
    <property type="project" value="InterPro"/>
</dbReference>
<feature type="transmembrane region" description="Helical" evidence="1">
    <location>
        <begin position="46"/>
        <end position="66"/>
    </location>
</feature>
<dbReference type="Proteomes" id="UP000062788">
    <property type="component" value="Unassembled WGS sequence"/>
</dbReference>
<evidence type="ECO:0000313" key="3">
    <source>
        <dbReference type="EMBL" id="KVE29263.1"/>
    </source>
</evidence>
<organism evidence="3 5">
    <name type="scientific">Burkholderia singularis</name>
    <dbReference type="NCBI Taxonomy" id="1503053"/>
    <lineage>
        <taxon>Bacteria</taxon>
        <taxon>Pseudomonadati</taxon>
        <taxon>Pseudomonadota</taxon>
        <taxon>Betaproteobacteria</taxon>
        <taxon>Burkholderiales</taxon>
        <taxon>Burkholderiaceae</taxon>
        <taxon>Burkholderia</taxon>
        <taxon>pseudomallei group</taxon>
    </lineage>
</organism>
<evidence type="ECO:0000313" key="4">
    <source>
        <dbReference type="EMBL" id="SMF99782.1"/>
    </source>
</evidence>
<dbReference type="InterPro" id="IPR005804">
    <property type="entry name" value="FA_desaturase_dom"/>
</dbReference>
<evidence type="ECO:0000313" key="5">
    <source>
        <dbReference type="Proteomes" id="UP000062788"/>
    </source>
</evidence>
<evidence type="ECO:0000313" key="6">
    <source>
        <dbReference type="Proteomes" id="UP000198460"/>
    </source>
</evidence>
<dbReference type="RefSeq" id="WP_059513653.1">
    <property type="nucleotide sequence ID" value="NZ_FXAN01000044.1"/>
</dbReference>
<keyword evidence="4" id="KW-0560">Oxidoreductase</keyword>
<evidence type="ECO:0000256" key="1">
    <source>
        <dbReference type="SAM" id="Phobius"/>
    </source>
</evidence>
<proteinExistence type="predicted"/>
<evidence type="ECO:0000259" key="2">
    <source>
        <dbReference type="Pfam" id="PF00487"/>
    </source>
</evidence>